<feature type="region of interest" description="Disordered" evidence="1">
    <location>
        <begin position="220"/>
        <end position="262"/>
    </location>
</feature>
<name>A0A8J2SP10_9STRA</name>
<sequence length="432" mass="48442">MSIEWINDDDGALGLTKLFREAKKRGATSTDGDSDDAGAFTEASLPDGMTPLLKQALLPPLRKKKKARRALWSPRLGKSYHESWAFHDRLRATLAILLQRAKHKGEPHVVATQALFDRLEALNGAMADYTEATSPEVNAIVQAGKEVCLAAKACADGTSTKGQFRRLIATMVMSSSRGVEPKDVLKEVVHHVGRLVEYHGNHNGWEEQILIDGALYRTPQGGFEHRTPPKILKRREDDKKRRKDTREGKRKPKNANHTTAGHEIAFKAESKKAAARREKTTRAKRGVKIPTPQYCMKVARVNEGVTVVKFIVNPDHVPDGFDNKPTSPEQAYKNALECLRRTGKKTVEERAAEKELPEKVRRSRAKSRRGKYIVQMNADKAHHSGKIRKKFKCFCVVKPGTDGYYSESGAVEVRDDFIKAKCPFDWCSKPLK</sequence>
<gene>
    <name evidence="2" type="ORF">PECAL_3P06220</name>
</gene>
<dbReference type="AlphaFoldDB" id="A0A8J2SP10"/>
<accession>A0A8J2SP10</accession>
<dbReference type="EMBL" id="CAKKNE010000003">
    <property type="protein sequence ID" value="CAH0370722.1"/>
    <property type="molecule type" value="Genomic_DNA"/>
</dbReference>
<protein>
    <submittedName>
        <fullName evidence="2">Uncharacterized protein</fullName>
    </submittedName>
</protein>
<feature type="compositionally biased region" description="Basic and acidic residues" evidence="1">
    <location>
        <begin position="234"/>
        <end position="247"/>
    </location>
</feature>
<keyword evidence="3" id="KW-1185">Reference proteome</keyword>
<proteinExistence type="predicted"/>
<dbReference type="Proteomes" id="UP000789595">
    <property type="component" value="Unassembled WGS sequence"/>
</dbReference>
<organism evidence="2 3">
    <name type="scientific">Pelagomonas calceolata</name>
    <dbReference type="NCBI Taxonomy" id="35677"/>
    <lineage>
        <taxon>Eukaryota</taxon>
        <taxon>Sar</taxon>
        <taxon>Stramenopiles</taxon>
        <taxon>Ochrophyta</taxon>
        <taxon>Pelagophyceae</taxon>
        <taxon>Pelagomonadales</taxon>
        <taxon>Pelagomonadaceae</taxon>
        <taxon>Pelagomonas</taxon>
    </lineage>
</organism>
<comment type="caution">
    <text evidence="2">The sequence shown here is derived from an EMBL/GenBank/DDBJ whole genome shotgun (WGS) entry which is preliminary data.</text>
</comment>
<evidence type="ECO:0000313" key="3">
    <source>
        <dbReference type="Proteomes" id="UP000789595"/>
    </source>
</evidence>
<feature type="region of interest" description="Disordered" evidence="1">
    <location>
        <begin position="349"/>
        <end position="369"/>
    </location>
</feature>
<evidence type="ECO:0000313" key="2">
    <source>
        <dbReference type="EMBL" id="CAH0370722.1"/>
    </source>
</evidence>
<feature type="compositionally biased region" description="Basic and acidic residues" evidence="1">
    <location>
        <begin position="349"/>
        <end position="360"/>
    </location>
</feature>
<reference evidence="2" key="1">
    <citation type="submission" date="2021-11" db="EMBL/GenBank/DDBJ databases">
        <authorList>
            <consortium name="Genoscope - CEA"/>
            <person name="William W."/>
        </authorList>
    </citation>
    <scope>NUCLEOTIDE SEQUENCE</scope>
</reference>
<evidence type="ECO:0000256" key="1">
    <source>
        <dbReference type="SAM" id="MobiDB-lite"/>
    </source>
</evidence>